<evidence type="ECO:0000256" key="4">
    <source>
        <dbReference type="ARBA" id="ARBA00022679"/>
    </source>
</evidence>
<keyword evidence="15" id="KW-1133">Transmembrane helix</keyword>
<dbReference type="FunFam" id="3.30.200.20:FF:000195">
    <property type="entry name" value="G-type lectin S-receptor-like serine/threonine-protein kinase"/>
    <property type="match status" value="1"/>
</dbReference>
<dbReference type="Pfam" id="PF11883">
    <property type="entry name" value="DUF3403"/>
    <property type="match status" value="1"/>
</dbReference>
<keyword evidence="7 18" id="KW-0418">Kinase</keyword>
<dbReference type="PANTHER" id="PTHR27002:SF825">
    <property type="entry name" value="RECEPTOR-LIKE SERINE_THREONINE-PROTEIN KINASE"/>
    <property type="match status" value="1"/>
</dbReference>
<evidence type="ECO:0000256" key="1">
    <source>
        <dbReference type="ARBA" id="ARBA00012513"/>
    </source>
</evidence>
<dbReference type="GO" id="GO:0048544">
    <property type="term" value="P:recognition of pollen"/>
    <property type="evidence" value="ECO:0007669"/>
    <property type="project" value="InterPro"/>
</dbReference>
<keyword evidence="15" id="KW-0812">Transmembrane</keyword>
<evidence type="ECO:0000256" key="7">
    <source>
        <dbReference type="ARBA" id="ARBA00022777"/>
    </source>
</evidence>
<dbReference type="CDD" id="cd01098">
    <property type="entry name" value="PAN_AP_plant"/>
    <property type="match status" value="1"/>
</dbReference>
<keyword evidence="8" id="KW-0067">ATP-binding</keyword>
<dbReference type="PANTHER" id="PTHR27002">
    <property type="entry name" value="RECEPTOR-LIKE SERINE/THREONINE-PROTEIN KINASE SD1-8"/>
    <property type="match status" value="1"/>
</dbReference>
<feature type="region of interest" description="Disordered" evidence="14">
    <location>
        <begin position="627"/>
        <end position="651"/>
    </location>
</feature>
<organism evidence="18">
    <name type="scientific">Rhizophora mucronata</name>
    <name type="common">Asiatic mangrove</name>
    <dbReference type="NCBI Taxonomy" id="61149"/>
    <lineage>
        <taxon>Eukaryota</taxon>
        <taxon>Viridiplantae</taxon>
        <taxon>Streptophyta</taxon>
        <taxon>Embryophyta</taxon>
        <taxon>Tracheophyta</taxon>
        <taxon>Spermatophyta</taxon>
        <taxon>Magnoliopsida</taxon>
        <taxon>eudicotyledons</taxon>
        <taxon>Gunneridae</taxon>
        <taxon>Pentapetalae</taxon>
        <taxon>rosids</taxon>
        <taxon>fabids</taxon>
        <taxon>Malpighiales</taxon>
        <taxon>Rhizophoraceae</taxon>
        <taxon>Rhizophora</taxon>
    </lineage>
</organism>
<feature type="domain" description="Protein kinase" evidence="16">
    <location>
        <begin position="348"/>
        <end position="625"/>
    </location>
</feature>
<dbReference type="InterPro" id="IPR000719">
    <property type="entry name" value="Prot_kinase_dom"/>
</dbReference>
<evidence type="ECO:0000256" key="2">
    <source>
        <dbReference type="ARBA" id="ARBA00022527"/>
    </source>
</evidence>
<evidence type="ECO:0000256" key="3">
    <source>
        <dbReference type="ARBA" id="ARBA00022553"/>
    </source>
</evidence>
<keyword evidence="4" id="KW-0808">Transferase</keyword>
<dbReference type="SMART" id="SM00220">
    <property type="entry name" value="S_TKc"/>
    <property type="match status" value="1"/>
</dbReference>
<evidence type="ECO:0000256" key="8">
    <source>
        <dbReference type="ARBA" id="ARBA00022840"/>
    </source>
</evidence>
<feature type="transmembrane region" description="Helical" evidence="15">
    <location>
        <begin position="281"/>
        <end position="302"/>
    </location>
</feature>
<dbReference type="FunFam" id="3.50.4.10:FF:000002">
    <property type="entry name" value="G-type lectin S-receptor-like serine/threonine-protein kinase"/>
    <property type="match status" value="1"/>
</dbReference>
<keyword evidence="15" id="KW-0472">Membrane</keyword>
<feature type="domain" description="Apple" evidence="17">
    <location>
        <begin position="181"/>
        <end position="262"/>
    </location>
</feature>
<dbReference type="InterPro" id="IPR003609">
    <property type="entry name" value="Pan_app"/>
</dbReference>
<dbReference type="GO" id="GO:0004674">
    <property type="term" value="F:protein serine/threonine kinase activity"/>
    <property type="evidence" value="ECO:0007669"/>
    <property type="project" value="UniProtKB-KW"/>
</dbReference>
<name>A0A2P2MSG9_RHIMU</name>
<dbReference type="SMART" id="SM00473">
    <property type="entry name" value="PAN_AP"/>
    <property type="match status" value="1"/>
</dbReference>
<sequence length="665" mass="75343">MKLGRNLETGHDWSLSSWKSLDDPARGEYTFGIDPRGYPQVMLKKGSEIQFRAGSWNGLRFTGARRLDQNPVFKFEFVLNEKEVYFDSQLINKSVVTRMVMEASGTVERFTWIDQTHSWANYFSTGQDLCNNYAQCGANAKCNSNNYVVCACLDGFEPKSPRAWSFRDYSQGCVRSSPLGCEAGEGFIKQTGMKLPDTSKSWYNMNMSFKECMDLCLKNCSCVASANADIRGEGSGCILWFGGLIDMREFSDSGQDLYVRMAASYIDHIRKQKHFRKAKQIVLIICFTIVFIGVVVLGWILYRRKRKLKLQEKMKDVLEIDGNNKSMKEDLELPTMELSDIAKATNNFSIDNKLGEGGFGPVYKGTLPDGQEIAVKRLSLSSGQGLEEFINEVLLIAKLQHRNLVRLIGCCIQGGERMLIYEYMPNKSLDYFIFDQSRKKILDWQTRINIIDGIARGLLYLHQDSRLRIIHRDLKASNVLLDSVMIPKISDFGMARIVGGDQTEANTNRVVGTYGYMAPEYAVDGLFSLKSDIFSFGVLILEIVSGRRNRGFYSQNHHHNLVGYAWRLWVEDRPLELIDDIVGESTTFAEFIRCIHVGLLCVQHRPEDRPNISTVVIMLSGESSLPQPKQPGFFTERNLSEEGSSSSFYKSNSTNEITVTALDPR</sequence>
<evidence type="ECO:0000256" key="10">
    <source>
        <dbReference type="ARBA" id="ARBA00023170"/>
    </source>
</evidence>
<comment type="catalytic activity">
    <reaction evidence="13">
        <text>L-seryl-[protein] + ATP = O-phospho-L-seryl-[protein] + ADP + H(+)</text>
        <dbReference type="Rhea" id="RHEA:17989"/>
        <dbReference type="Rhea" id="RHEA-COMP:9863"/>
        <dbReference type="Rhea" id="RHEA-COMP:11604"/>
        <dbReference type="ChEBI" id="CHEBI:15378"/>
        <dbReference type="ChEBI" id="CHEBI:29999"/>
        <dbReference type="ChEBI" id="CHEBI:30616"/>
        <dbReference type="ChEBI" id="CHEBI:83421"/>
        <dbReference type="ChEBI" id="CHEBI:456216"/>
        <dbReference type="EC" id="2.7.11.1"/>
    </reaction>
</comment>
<keyword evidence="5" id="KW-0732">Signal</keyword>
<dbReference type="Gene3D" id="1.10.510.10">
    <property type="entry name" value="Transferase(Phosphotransferase) domain 1"/>
    <property type="match status" value="1"/>
</dbReference>
<reference evidence="18" key="1">
    <citation type="submission" date="2018-02" db="EMBL/GenBank/DDBJ databases">
        <title>Rhizophora mucronata_Transcriptome.</title>
        <authorList>
            <person name="Meera S.P."/>
            <person name="Sreeshan A."/>
            <person name="Augustine A."/>
        </authorList>
    </citation>
    <scope>NUCLEOTIDE SEQUENCE</scope>
    <source>
        <tissue evidence="18">Leaf</tissue>
    </source>
</reference>
<keyword evidence="3" id="KW-0597">Phosphoprotein</keyword>
<keyword evidence="6" id="KW-0547">Nucleotide-binding</keyword>
<evidence type="ECO:0000259" key="17">
    <source>
        <dbReference type="PROSITE" id="PS50948"/>
    </source>
</evidence>
<dbReference type="GO" id="GO:0005886">
    <property type="term" value="C:plasma membrane"/>
    <property type="evidence" value="ECO:0007669"/>
    <property type="project" value="TreeGrafter"/>
</dbReference>
<dbReference type="FunFam" id="1.10.510.10:FF:000060">
    <property type="entry name" value="G-type lectin S-receptor-like serine/threonine-protein kinase"/>
    <property type="match status" value="1"/>
</dbReference>
<evidence type="ECO:0000256" key="13">
    <source>
        <dbReference type="ARBA" id="ARBA00048679"/>
    </source>
</evidence>
<dbReference type="InterPro" id="IPR008271">
    <property type="entry name" value="Ser/Thr_kinase_AS"/>
</dbReference>
<dbReference type="Pfam" id="PF07714">
    <property type="entry name" value="PK_Tyr_Ser-Thr"/>
    <property type="match status" value="1"/>
</dbReference>
<dbReference type="Pfam" id="PF00954">
    <property type="entry name" value="S_locus_glycop"/>
    <property type="match status" value="1"/>
</dbReference>
<evidence type="ECO:0000256" key="6">
    <source>
        <dbReference type="ARBA" id="ARBA00022741"/>
    </source>
</evidence>
<proteinExistence type="predicted"/>
<dbReference type="CDD" id="cd14066">
    <property type="entry name" value="STKc_IRAK"/>
    <property type="match status" value="1"/>
</dbReference>
<dbReference type="Gene3D" id="3.30.200.20">
    <property type="entry name" value="Phosphorylase Kinase, domain 1"/>
    <property type="match status" value="1"/>
</dbReference>
<feature type="compositionally biased region" description="Low complexity" evidence="14">
    <location>
        <begin position="641"/>
        <end position="651"/>
    </location>
</feature>
<dbReference type="InterPro" id="IPR011009">
    <property type="entry name" value="Kinase-like_dom_sf"/>
</dbReference>
<comment type="catalytic activity">
    <reaction evidence="12">
        <text>L-threonyl-[protein] + ATP = O-phospho-L-threonyl-[protein] + ADP + H(+)</text>
        <dbReference type="Rhea" id="RHEA:46608"/>
        <dbReference type="Rhea" id="RHEA-COMP:11060"/>
        <dbReference type="Rhea" id="RHEA-COMP:11605"/>
        <dbReference type="ChEBI" id="CHEBI:15378"/>
        <dbReference type="ChEBI" id="CHEBI:30013"/>
        <dbReference type="ChEBI" id="CHEBI:30616"/>
        <dbReference type="ChEBI" id="CHEBI:61977"/>
        <dbReference type="ChEBI" id="CHEBI:456216"/>
        <dbReference type="EC" id="2.7.11.1"/>
    </reaction>
</comment>
<evidence type="ECO:0000256" key="15">
    <source>
        <dbReference type="SAM" id="Phobius"/>
    </source>
</evidence>
<dbReference type="InterPro" id="IPR001245">
    <property type="entry name" value="Ser-Thr/Tyr_kinase_cat_dom"/>
</dbReference>
<dbReference type="InterPro" id="IPR000858">
    <property type="entry name" value="S_locus_glycoprot_dom"/>
</dbReference>
<evidence type="ECO:0000256" key="5">
    <source>
        <dbReference type="ARBA" id="ARBA00022729"/>
    </source>
</evidence>
<dbReference type="InterPro" id="IPR021820">
    <property type="entry name" value="S-locus_recpt_kinase_C"/>
</dbReference>
<evidence type="ECO:0000256" key="12">
    <source>
        <dbReference type="ARBA" id="ARBA00047899"/>
    </source>
</evidence>
<protein>
    <recommendedName>
        <fullName evidence="1">non-specific serine/threonine protein kinase</fullName>
        <ecNumber evidence="1">2.7.11.1</ecNumber>
    </recommendedName>
</protein>
<evidence type="ECO:0000256" key="11">
    <source>
        <dbReference type="ARBA" id="ARBA00023180"/>
    </source>
</evidence>
<dbReference type="PROSITE" id="PS00108">
    <property type="entry name" value="PROTEIN_KINASE_ST"/>
    <property type="match status" value="1"/>
</dbReference>
<dbReference type="AlphaFoldDB" id="A0A2P2MSG9"/>
<evidence type="ECO:0000256" key="9">
    <source>
        <dbReference type="ARBA" id="ARBA00023157"/>
    </source>
</evidence>
<keyword evidence="10" id="KW-0675">Receptor</keyword>
<dbReference type="GO" id="GO:0005524">
    <property type="term" value="F:ATP binding"/>
    <property type="evidence" value="ECO:0007669"/>
    <property type="project" value="UniProtKB-KW"/>
</dbReference>
<dbReference type="EC" id="2.7.11.1" evidence="1"/>
<dbReference type="PROSITE" id="PS50948">
    <property type="entry name" value="PAN"/>
    <property type="match status" value="1"/>
</dbReference>
<evidence type="ECO:0000313" key="18">
    <source>
        <dbReference type="EMBL" id="MBX33155.1"/>
    </source>
</evidence>
<accession>A0A2P2MSG9</accession>
<dbReference type="SUPFAM" id="SSF56112">
    <property type="entry name" value="Protein kinase-like (PK-like)"/>
    <property type="match status" value="1"/>
</dbReference>
<evidence type="ECO:0000259" key="16">
    <source>
        <dbReference type="PROSITE" id="PS50011"/>
    </source>
</evidence>
<dbReference type="EMBL" id="GGEC01052671">
    <property type="protein sequence ID" value="MBX33155.1"/>
    <property type="molecule type" value="Transcribed_RNA"/>
</dbReference>
<evidence type="ECO:0000256" key="14">
    <source>
        <dbReference type="SAM" id="MobiDB-lite"/>
    </source>
</evidence>
<dbReference type="PROSITE" id="PS50011">
    <property type="entry name" value="PROTEIN_KINASE_DOM"/>
    <property type="match status" value="1"/>
</dbReference>
<keyword evidence="2" id="KW-0723">Serine/threonine-protein kinase</keyword>
<keyword evidence="9" id="KW-1015">Disulfide bond</keyword>
<dbReference type="Pfam" id="PF08276">
    <property type="entry name" value="PAN_2"/>
    <property type="match status" value="1"/>
</dbReference>
<keyword evidence="11" id="KW-0325">Glycoprotein</keyword>